<feature type="domain" description="Integrin alpha-X-like third Ig-like" evidence="8">
    <location>
        <begin position="77"/>
        <end position="236"/>
    </location>
</feature>
<name>A0ABU7DP17_9TELE</name>
<reference evidence="9 10" key="1">
    <citation type="submission" date="2021-06" db="EMBL/GenBank/DDBJ databases">
        <authorList>
            <person name="Palmer J.M."/>
        </authorList>
    </citation>
    <scope>NUCLEOTIDE SEQUENCE [LARGE SCALE GENOMIC DNA]</scope>
    <source>
        <strain evidence="9 10">CL_MEX2019</strain>
        <tissue evidence="9">Muscle</tissue>
    </source>
</reference>
<evidence type="ECO:0000256" key="7">
    <source>
        <dbReference type="ARBA" id="ARBA00023180"/>
    </source>
</evidence>
<dbReference type="Gene3D" id="2.60.40.1510">
    <property type="entry name" value="ntegrin, alpha v. Chain A, domain 3"/>
    <property type="match status" value="1"/>
</dbReference>
<evidence type="ECO:0000256" key="2">
    <source>
        <dbReference type="ARBA" id="ARBA00008054"/>
    </source>
</evidence>
<protein>
    <recommendedName>
        <fullName evidence="8">Integrin alpha-X-like third Ig-like domain-containing protein</fullName>
    </recommendedName>
</protein>
<comment type="subcellular location">
    <subcellularLocation>
        <location evidence="1">Membrane</location>
        <topology evidence="1">Single-pass type I membrane protein</topology>
    </subcellularLocation>
</comment>
<evidence type="ECO:0000256" key="5">
    <source>
        <dbReference type="ARBA" id="ARBA00023136"/>
    </source>
</evidence>
<comment type="caution">
    <text evidence="9">The sequence shown here is derived from an EMBL/GenBank/DDBJ whole genome shotgun (WGS) entry which is preliminary data.</text>
</comment>
<sequence length="272" mass="31079">TKKLTHLCTDLEDVLDKTICGISLPVFRSKTSVTFNATFRVSKDFEWNDTMLMKVSANSENSNSSQTHSVTKSIPVKYSVGMVVTVNDTTPNYLLFTSKKPAPQGMTVIYKIDNIGFKDFPINVSLFFPIKLEHNFEMENYKVIVEQNKTRCSVVSIKKSKDCPLKQDCVAMKCDTFTLRNYSGVQFMLEGDVHFRNLKNHASKRYTGDSREVNFMSFLKVDFDDGKYMLASHKTEVCISWTAVIQFQRCCFEGNFNLSFGVKKRTLQTTTK</sequence>
<accession>A0ABU7DP17</accession>
<dbReference type="InterPro" id="IPR032695">
    <property type="entry name" value="Integrin_dom_sf"/>
</dbReference>
<feature type="non-terminal residue" evidence="9">
    <location>
        <position position="1"/>
    </location>
</feature>
<organism evidence="9 10">
    <name type="scientific">Characodon lateralis</name>
    <dbReference type="NCBI Taxonomy" id="208331"/>
    <lineage>
        <taxon>Eukaryota</taxon>
        <taxon>Metazoa</taxon>
        <taxon>Chordata</taxon>
        <taxon>Craniata</taxon>
        <taxon>Vertebrata</taxon>
        <taxon>Euteleostomi</taxon>
        <taxon>Actinopterygii</taxon>
        <taxon>Neopterygii</taxon>
        <taxon>Teleostei</taxon>
        <taxon>Neoteleostei</taxon>
        <taxon>Acanthomorphata</taxon>
        <taxon>Ovalentaria</taxon>
        <taxon>Atherinomorphae</taxon>
        <taxon>Cyprinodontiformes</taxon>
        <taxon>Goodeidae</taxon>
        <taxon>Characodon</taxon>
    </lineage>
</organism>
<dbReference type="EMBL" id="JAHUTJ010028922">
    <property type="protein sequence ID" value="MED6275775.1"/>
    <property type="molecule type" value="Genomic_DNA"/>
</dbReference>
<keyword evidence="4" id="KW-0401">Integrin</keyword>
<dbReference type="Proteomes" id="UP001352852">
    <property type="component" value="Unassembled WGS sequence"/>
</dbReference>
<evidence type="ECO:0000313" key="9">
    <source>
        <dbReference type="EMBL" id="MED6275775.1"/>
    </source>
</evidence>
<keyword evidence="6" id="KW-0675">Receptor</keyword>
<evidence type="ECO:0000313" key="10">
    <source>
        <dbReference type="Proteomes" id="UP001352852"/>
    </source>
</evidence>
<keyword evidence="7" id="KW-0325">Glycoprotein</keyword>
<evidence type="ECO:0000256" key="3">
    <source>
        <dbReference type="ARBA" id="ARBA00022889"/>
    </source>
</evidence>
<gene>
    <name evidence="9" type="ORF">CHARACLAT_029855</name>
</gene>
<dbReference type="InterPro" id="IPR048633">
    <property type="entry name" value="ITGAX-like_Ig_3"/>
</dbReference>
<keyword evidence="10" id="KW-1185">Reference proteome</keyword>
<keyword evidence="5" id="KW-0472">Membrane</keyword>
<evidence type="ECO:0000259" key="8">
    <source>
        <dbReference type="Pfam" id="PF21520"/>
    </source>
</evidence>
<dbReference type="PANTHER" id="PTHR23220">
    <property type="entry name" value="INTEGRIN ALPHA"/>
    <property type="match status" value="1"/>
</dbReference>
<keyword evidence="3" id="KW-0130">Cell adhesion</keyword>
<evidence type="ECO:0000256" key="4">
    <source>
        <dbReference type="ARBA" id="ARBA00023037"/>
    </source>
</evidence>
<dbReference type="Gene3D" id="2.60.40.1530">
    <property type="entry name" value="ntegrin, alpha v. Chain A, domain 4"/>
    <property type="match status" value="1"/>
</dbReference>
<dbReference type="PANTHER" id="PTHR23220:SF84">
    <property type="entry name" value="INTEGRIN ALPHA-L"/>
    <property type="match status" value="1"/>
</dbReference>
<proteinExistence type="inferred from homology"/>
<comment type="similarity">
    <text evidence="2">Belongs to the integrin alpha chain family.</text>
</comment>
<dbReference type="SUPFAM" id="SSF69179">
    <property type="entry name" value="Integrin domains"/>
    <property type="match status" value="1"/>
</dbReference>
<evidence type="ECO:0000256" key="6">
    <source>
        <dbReference type="ARBA" id="ARBA00023170"/>
    </source>
</evidence>
<dbReference type="Pfam" id="PF21520">
    <property type="entry name" value="ITGAX-like_Ig_3"/>
    <property type="match status" value="1"/>
</dbReference>
<evidence type="ECO:0000256" key="1">
    <source>
        <dbReference type="ARBA" id="ARBA00004479"/>
    </source>
</evidence>